<comment type="similarity">
    <text evidence="1 8">Belongs to the RNase PH family.</text>
</comment>
<feature type="binding site" evidence="8">
    <location>
        <begin position="125"/>
        <end position="127"/>
    </location>
    <ligand>
        <name>phosphate</name>
        <dbReference type="ChEBI" id="CHEBI:43474"/>
        <note>substrate</note>
    </ligand>
</feature>
<evidence type="ECO:0000259" key="10">
    <source>
        <dbReference type="Pfam" id="PF03725"/>
    </source>
</evidence>
<dbReference type="GO" id="GO:0000049">
    <property type="term" value="F:tRNA binding"/>
    <property type="evidence" value="ECO:0007669"/>
    <property type="project" value="UniProtKB-UniRule"/>
</dbReference>
<dbReference type="InterPro" id="IPR002381">
    <property type="entry name" value="RNase_PH_bac-type"/>
</dbReference>
<evidence type="ECO:0000256" key="2">
    <source>
        <dbReference type="ARBA" id="ARBA00022552"/>
    </source>
</evidence>
<evidence type="ECO:0000313" key="11">
    <source>
        <dbReference type="EMBL" id="SDN31181.1"/>
    </source>
</evidence>
<evidence type="ECO:0000256" key="5">
    <source>
        <dbReference type="ARBA" id="ARBA00022694"/>
    </source>
</evidence>
<dbReference type="InterPro" id="IPR050080">
    <property type="entry name" value="RNase_PH"/>
</dbReference>
<dbReference type="InterPro" id="IPR015847">
    <property type="entry name" value="ExoRNase_PH_dom2"/>
</dbReference>
<dbReference type="NCBIfam" id="TIGR01966">
    <property type="entry name" value="RNasePH"/>
    <property type="match status" value="1"/>
</dbReference>
<dbReference type="InterPro" id="IPR027408">
    <property type="entry name" value="PNPase/RNase_PH_dom_sf"/>
</dbReference>
<dbReference type="PANTHER" id="PTHR11953">
    <property type="entry name" value="EXOSOME COMPLEX COMPONENT"/>
    <property type="match status" value="1"/>
</dbReference>
<evidence type="ECO:0000256" key="3">
    <source>
        <dbReference type="ARBA" id="ARBA00022555"/>
    </source>
</evidence>
<dbReference type="GO" id="GO:0009022">
    <property type="term" value="F:tRNA nucleotidyltransferase activity"/>
    <property type="evidence" value="ECO:0007669"/>
    <property type="project" value="UniProtKB-UniRule"/>
</dbReference>
<comment type="function">
    <text evidence="8">Phosphorolytic 3'-5' exoribonuclease that plays an important role in tRNA 3'-end maturation. Removes nucleotide residues following the 3'-CCA terminus of tRNAs; can also add nucleotides to the ends of RNA molecules by using nucleoside diphosphates as substrates, but this may not be physiologically important. Probably plays a role in initiation of 16S rRNA degradation (leading to ribosome degradation) during starvation.</text>
</comment>
<evidence type="ECO:0000313" key="12">
    <source>
        <dbReference type="Proteomes" id="UP000214880"/>
    </source>
</evidence>
<dbReference type="OrthoDB" id="9807456at2"/>
<keyword evidence="6 8" id="KW-0548">Nucleotidyltransferase</keyword>
<dbReference type="InterPro" id="IPR036345">
    <property type="entry name" value="ExoRNase_PH_dom2_sf"/>
</dbReference>
<organism evidence="11 12">
    <name type="scientific">Dendrosporobacter quercicolus</name>
    <dbReference type="NCBI Taxonomy" id="146817"/>
    <lineage>
        <taxon>Bacteria</taxon>
        <taxon>Bacillati</taxon>
        <taxon>Bacillota</taxon>
        <taxon>Negativicutes</taxon>
        <taxon>Selenomonadales</taxon>
        <taxon>Sporomusaceae</taxon>
        <taxon>Dendrosporobacter</taxon>
    </lineage>
</organism>
<dbReference type="EMBL" id="FNHB01000017">
    <property type="protein sequence ID" value="SDN31181.1"/>
    <property type="molecule type" value="Genomic_DNA"/>
</dbReference>
<dbReference type="STRING" id="146817.SAMN04488502_11735"/>
<keyword evidence="4 8" id="KW-0808">Transferase</keyword>
<dbReference type="PROSITE" id="PS01277">
    <property type="entry name" value="RIBONUCLEASE_PH"/>
    <property type="match status" value="1"/>
</dbReference>
<feature type="domain" description="Exoribonuclease phosphorolytic" evidence="9">
    <location>
        <begin position="11"/>
        <end position="141"/>
    </location>
</feature>
<evidence type="ECO:0000256" key="8">
    <source>
        <dbReference type="HAMAP-Rule" id="MF_00564"/>
    </source>
</evidence>
<feature type="domain" description="Exoribonuclease phosphorolytic" evidence="10">
    <location>
        <begin position="158"/>
        <end position="220"/>
    </location>
</feature>
<dbReference type="GO" id="GO:0000175">
    <property type="term" value="F:3'-5'-RNA exonuclease activity"/>
    <property type="evidence" value="ECO:0007669"/>
    <property type="project" value="UniProtKB-UniRule"/>
</dbReference>
<protein>
    <recommendedName>
        <fullName evidence="8">Ribonuclease PH</fullName>
        <shortName evidence="8">RNase PH</shortName>
        <ecNumber evidence="8">2.7.7.56</ecNumber>
    </recommendedName>
    <alternativeName>
        <fullName evidence="8">tRNA nucleotidyltransferase</fullName>
    </alternativeName>
</protein>
<evidence type="ECO:0000256" key="7">
    <source>
        <dbReference type="ARBA" id="ARBA00022884"/>
    </source>
</evidence>
<dbReference type="Pfam" id="PF01138">
    <property type="entry name" value="RNase_PH"/>
    <property type="match status" value="1"/>
</dbReference>
<dbReference type="CDD" id="cd11362">
    <property type="entry name" value="RNase_PH_bact"/>
    <property type="match status" value="1"/>
</dbReference>
<evidence type="ECO:0000256" key="4">
    <source>
        <dbReference type="ARBA" id="ARBA00022679"/>
    </source>
</evidence>
<dbReference type="HAMAP" id="MF_00564">
    <property type="entry name" value="RNase_PH"/>
    <property type="match status" value="1"/>
</dbReference>
<dbReference type="GO" id="GO:0031125">
    <property type="term" value="P:rRNA 3'-end processing"/>
    <property type="evidence" value="ECO:0007669"/>
    <property type="project" value="UniProtKB-ARBA"/>
</dbReference>
<feature type="binding site" evidence="8">
    <location>
        <position position="87"/>
    </location>
    <ligand>
        <name>phosphate</name>
        <dbReference type="ChEBI" id="CHEBI:43474"/>
        <note>substrate</note>
    </ligand>
</feature>
<dbReference type="SUPFAM" id="SSF54211">
    <property type="entry name" value="Ribosomal protein S5 domain 2-like"/>
    <property type="match status" value="1"/>
</dbReference>
<dbReference type="RefSeq" id="WP_092075078.1">
    <property type="nucleotide sequence ID" value="NZ_FNHB01000017.1"/>
</dbReference>
<dbReference type="Gene3D" id="3.30.230.70">
    <property type="entry name" value="GHMP Kinase, N-terminal domain"/>
    <property type="match status" value="1"/>
</dbReference>
<dbReference type="Pfam" id="PF03725">
    <property type="entry name" value="RNase_PH_C"/>
    <property type="match status" value="1"/>
</dbReference>
<keyword evidence="5 8" id="KW-0819">tRNA processing</keyword>
<dbReference type="AlphaFoldDB" id="A0A1H0ACY7"/>
<accession>A0A1H0ACY7</accession>
<keyword evidence="12" id="KW-1185">Reference proteome</keyword>
<keyword evidence="3 8" id="KW-0820">tRNA-binding</keyword>
<keyword evidence="7" id="KW-0694">RNA-binding</keyword>
<name>A0A1H0ACY7_9FIRM</name>
<dbReference type="InterPro" id="IPR001247">
    <property type="entry name" value="ExoRNase_PH_dom1"/>
</dbReference>
<dbReference type="InterPro" id="IPR018336">
    <property type="entry name" value="RNase_PH_CS"/>
</dbReference>
<sequence length="248" mass="27117">MARLDGRKPGQMRQVKITRNYLKYPEGSVLIEVGNTKVICTATIEEKVPPFLKGGGEGWITAEYSLLPRSTQVRNAREAARGKVTGRTQEIQRLIGRSLRSVVDLKALGERTVWLDCDVIQADGGTRTASITGAFVALVDAVNSIYTNVEKPFPVKDFLAAASVGILKDGTVVVDLCYDEDSQALVDMNVVMTGSGQFVEVQGTGEERPFSRRELDELLAGADKGIAELIDYQKEILGQLSWKVGREP</sequence>
<keyword evidence="2 8" id="KW-0698">rRNA processing</keyword>
<dbReference type="FunFam" id="3.30.230.70:FF:000003">
    <property type="entry name" value="Ribonuclease PH"/>
    <property type="match status" value="1"/>
</dbReference>
<comment type="subunit">
    <text evidence="8">Homohexameric ring arranged as a trimer of dimers.</text>
</comment>
<dbReference type="GO" id="GO:0008033">
    <property type="term" value="P:tRNA processing"/>
    <property type="evidence" value="ECO:0007669"/>
    <property type="project" value="UniProtKB-UniRule"/>
</dbReference>
<gene>
    <name evidence="8" type="primary">rph</name>
    <name evidence="11" type="ORF">SAMN04488502_11735</name>
</gene>
<dbReference type="Proteomes" id="UP000214880">
    <property type="component" value="Unassembled WGS sequence"/>
</dbReference>
<evidence type="ECO:0000259" key="9">
    <source>
        <dbReference type="Pfam" id="PF01138"/>
    </source>
</evidence>
<reference evidence="11 12" key="1">
    <citation type="submission" date="2016-10" db="EMBL/GenBank/DDBJ databases">
        <authorList>
            <person name="de Groot N.N."/>
        </authorList>
    </citation>
    <scope>NUCLEOTIDE SEQUENCE [LARGE SCALE GENOMIC DNA]</scope>
    <source>
        <strain evidence="11 12">DSM 1736</strain>
    </source>
</reference>
<dbReference type="InterPro" id="IPR020568">
    <property type="entry name" value="Ribosomal_Su5_D2-typ_SF"/>
</dbReference>
<dbReference type="PANTHER" id="PTHR11953:SF0">
    <property type="entry name" value="EXOSOME COMPLEX COMPONENT RRP41"/>
    <property type="match status" value="1"/>
</dbReference>
<evidence type="ECO:0000256" key="6">
    <source>
        <dbReference type="ARBA" id="ARBA00022695"/>
    </source>
</evidence>
<dbReference type="SUPFAM" id="SSF55666">
    <property type="entry name" value="Ribonuclease PH domain 2-like"/>
    <property type="match status" value="1"/>
</dbReference>
<dbReference type="GO" id="GO:0016075">
    <property type="term" value="P:rRNA catabolic process"/>
    <property type="evidence" value="ECO:0007669"/>
    <property type="project" value="UniProtKB-UniRule"/>
</dbReference>
<comment type="catalytic activity">
    <reaction evidence="8">
        <text>tRNA(n+1) + phosphate = tRNA(n) + a ribonucleoside 5'-diphosphate</text>
        <dbReference type="Rhea" id="RHEA:10628"/>
        <dbReference type="Rhea" id="RHEA-COMP:17343"/>
        <dbReference type="Rhea" id="RHEA-COMP:17344"/>
        <dbReference type="ChEBI" id="CHEBI:43474"/>
        <dbReference type="ChEBI" id="CHEBI:57930"/>
        <dbReference type="ChEBI" id="CHEBI:173114"/>
        <dbReference type="EC" id="2.7.7.56"/>
    </reaction>
</comment>
<proteinExistence type="inferred from homology"/>
<dbReference type="EC" id="2.7.7.56" evidence="8"/>
<evidence type="ECO:0000256" key="1">
    <source>
        <dbReference type="ARBA" id="ARBA00006678"/>
    </source>
</evidence>